<accession>A0ABT6ZI06</accession>
<gene>
    <name evidence="3" type="ORF">QJ043_01120</name>
</gene>
<comment type="caution">
    <text evidence="3">The sequence shown here is derived from an EMBL/GenBank/DDBJ whole genome shotgun (WGS) entry which is preliminary data.</text>
</comment>
<dbReference type="Pfam" id="PF14559">
    <property type="entry name" value="TPR_19"/>
    <property type="match status" value="1"/>
</dbReference>
<feature type="region of interest" description="Disordered" evidence="1">
    <location>
        <begin position="68"/>
        <end position="95"/>
    </location>
</feature>
<dbReference type="SMART" id="SM00028">
    <property type="entry name" value="TPR"/>
    <property type="match status" value="2"/>
</dbReference>
<dbReference type="RefSeq" id="WP_283712330.1">
    <property type="nucleotide sequence ID" value="NZ_JASJEW010000001.1"/>
</dbReference>
<protein>
    <submittedName>
        <fullName evidence="3">Tetratricopeptide repeat protein</fullName>
    </submittedName>
</protein>
<dbReference type="Gene3D" id="1.25.40.10">
    <property type="entry name" value="Tetratricopeptide repeat domain"/>
    <property type="match status" value="1"/>
</dbReference>
<dbReference type="Proteomes" id="UP001431693">
    <property type="component" value="Unassembled WGS sequence"/>
</dbReference>
<evidence type="ECO:0000256" key="2">
    <source>
        <dbReference type="SAM" id="Phobius"/>
    </source>
</evidence>
<sequence length="788" mass="82635">MNASSLNEKTRDGLVPRQAMIGLGFCAFALAAGDVAARMGYPEGAGVAAMAVGLFAFGLWTAWKAQRPARKPEARPQPEPQAPEPEPTPEPLAPWTLAPVLDGLAAAPEPLVFLRHVVEQTRTAEGRADGLFDGTGVDGTGAEAPSPLDLFLAEQLEQAGLFSLPPDLALVARLNGRSGAVQLEPVDTDAHTATAEERRCVLACEAALNRTRMAATAARPALGHDGLRALYQAVELGESSLASQAAHLSIRASGTSPTNGVTGEWNIRHALALGIETLQAPWRIEANFQVNEEAGLCALEIVAPDDVALAPLAWDASTDEPAPVGADQRAWRAARAACSETLLLTRYAAVAAPRLKEVWVSAIDSDGRCLLTGHWAVSELLALDLTGALDPVALVVGLGARLSIHEGGLAPVTPLFSMADERLSPSWRRELPETRGGIATVPEDLAASGDRPLAAFAEAVGEALAPSALESVRAVKALAADAVARYDDPRIAAGAQAAIEGLACGTLAPEDVEAVREAVRFASPLDKAVRSAVTAMERGDAQGIVDRLARPIREADARYSDTDAVVWRSFHNSLERAAFNRERAASGDTRALRLAPGTFHAGLLGLSTAWMQLGDVEQALACALRVLELDPWDTGAQLRCARCYEALGDLPMAEATLRSLLETGWEPNTLALAYLRLGQVLQAEDDKAGALACYRRCAMTASPCAEVAEALAAQLGGELPADLAKPVEAALEERRLPCAPTDTVSDLLLDGLQETVDAGQFVAAQDFGQAVVALSGDDAVARAVASLA</sequence>
<dbReference type="SUPFAM" id="SSF48452">
    <property type="entry name" value="TPR-like"/>
    <property type="match status" value="1"/>
</dbReference>
<evidence type="ECO:0000313" key="3">
    <source>
        <dbReference type="EMBL" id="MDJ1128689.1"/>
    </source>
</evidence>
<feature type="transmembrane region" description="Helical" evidence="2">
    <location>
        <begin position="20"/>
        <end position="37"/>
    </location>
</feature>
<keyword evidence="2" id="KW-0812">Transmembrane</keyword>
<keyword evidence="4" id="KW-1185">Reference proteome</keyword>
<feature type="compositionally biased region" description="Pro residues" evidence="1">
    <location>
        <begin position="77"/>
        <end position="92"/>
    </location>
</feature>
<reference evidence="3" key="1">
    <citation type="submission" date="2023-05" db="EMBL/GenBank/DDBJ databases">
        <title>[olsenella] sp. nov., isolated from a pig farm feces dump.</title>
        <authorList>
            <person name="Chang Y.-H."/>
        </authorList>
    </citation>
    <scope>NUCLEOTIDE SEQUENCE</scope>
    <source>
        <strain evidence="3">YH-ols2217</strain>
    </source>
</reference>
<name>A0ABT6ZI06_9ACTN</name>
<proteinExistence type="predicted"/>
<dbReference type="EMBL" id="JASJEX010000001">
    <property type="protein sequence ID" value="MDJ1128689.1"/>
    <property type="molecule type" value="Genomic_DNA"/>
</dbReference>
<dbReference type="InterPro" id="IPR019734">
    <property type="entry name" value="TPR_rpt"/>
</dbReference>
<keyword evidence="2" id="KW-1133">Transmembrane helix</keyword>
<organism evidence="3 4">
    <name type="scientific">Kribbibacterium absianum</name>
    <dbReference type="NCBI Taxonomy" id="3044210"/>
    <lineage>
        <taxon>Bacteria</taxon>
        <taxon>Bacillati</taxon>
        <taxon>Actinomycetota</taxon>
        <taxon>Coriobacteriia</taxon>
        <taxon>Coriobacteriales</taxon>
        <taxon>Kribbibacteriaceae</taxon>
        <taxon>Kribbibacterium</taxon>
    </lineage>
</organism>
<evidence type="ECO:0000256" key="1">
    <source>
        <dbReference type="SAM" id="MobiDB-lite"/>
    </source>
</evidence>
<evidence type="ECO:0000313" key="4">
    <source>
        <dbReference type="Proteomes" id="UP001431693"/>
    </source>
</evidence>
<dbReference type="InterPro" id="IPR011990">
    <property type="entry name" value="TPR-like_helical_dom_sf"/>
</dbReference>
<keyword evidence="2" id="KW-0472">Membrane</keyword>
<feature type="transmembrane region" description="Helical" evidence="2">
    <location>
        <begin position="44"/>
        <end position="63"/>
    </location>
</feature>